<dbReference type="InterPro" id="IPR003959">
    <property type="entry name" value="ATPase_AAA_core"/>
</dbReference>
<dbReference type="Gene3D" id="1.20.200.10">
    <property type="entry name" value="Fumarase/aspartase (Central domain)"/>
    <property type="match status" value="1"/>
</dbReference>
<dbReference type="EMBL" id="CAJNOM010001101">
    <property type="protein sequence ID" value="CAF1591835.1"/>
    <property type="molecule type" value="Genomic_DNA"/>
</dbReference>
<dbReference type="InterPro" id="IPR000362">
    <property type="entry name" value="Fumarate_lyase_fam"/>
</dbReference>
<evidence type="ECO:0000256" key="1">
    <source>
        <dbReference type="ARBA" id="ARBA00034772"/>
    </source>
</evidence>
<dbReference type="Pfam" id="PF10397">
    <property type="entry name" value="ADSL_C"/>
    <property type="match status" value="1"/>
</dbReference>
<keyword evidence="7" id="KW-1185">Reference proteome</keyword>
<dbReference type="SMART" id="SM00998">
    <property type="entry name" value="ADSL_C"/>
    <property type="match status" value="1"/>
</dbReference>
<dbReference type="FunFam" id="1.20.200.10:FF:000014">
    <property type="entry name" value="3-carboxy-cis,cis-muconate cycloisomerase"/>
    <property type="match status" value="1"/>
</dbReference>
<accession>A0A815GEF9</accession>
<reference evidence="5" key="1">
    <citation type="submission" date="2021-02" db="EMBL/GenBank/DDBJ databases">
        <authorList>
            <person name="Nowell W R."/>
        </authorList>
    </citation>
    <scope>NUCLEOTIDE SEQUENCE</scope>
</reference>
<dbReference type="Pfam" id="PF00206">
    <property type="entry name" value="Lyase_1"/>
    <property type="match status" value="1"/>
</dbReference>
<comment type="caution">
    <text evidence="5">The sequence shown here is derived from an EMBL/GenBank/DDBJ whole genome shotgun (WGS) entry which is preliminary data.</text>
</comment>
<dbReference type="EMBL" id="CAJNOI010000109">
    <property type="protein sequence ID" value="CAF1074118.1"/>
    <property type="molecule type" value="Genomic_DNA"/>
</dbReference>
<dbReference type="CDD" id="cd01597">
    <property type="entry name" value="pCLME"/>
    <property type="match status" value="1"/>
</dbReference>
<dbReference type="GO" id="GO:0005524">
    <property type="term" value="F:ATP binding"/>
    <property type="evidence" value="ECO:0007669"/>
    <property type="project" value="InterPro"/>
</dbReference>
<dbReference type="InterPro" id="IPR022761">
    <property type="entry name" value="Fumarate_lyase_N"/>
</dbReference>
<name>A0A815GEF9_9BILA</name>
<dbReference type="PRINTS" id="PR00149">
    <property type="entry name" value="FUMRATELYASE"/>
</dbReference>
<sequence length="615" mass="69112">MMASIVDSHIFKDIFGNATMRSRWTDEARTAYYLKWEVALATVQAKLKIIPQEACDEIIAKAKVENIDFDKLKEKTELIGYPVLGVVQQIVSICRDGLGEWCHWGATTQDVTDSATVMAIRDSLDIIEADLDHIMSSVAKLAEDHRLTPMAGRSNLQQAVPISFGFKMARLLATFQRHKERIEEIRKRVLTLEFGGAAGTLATLNADIALKCQEELARELDLVQPEIAWHTERDRFAEVGAFLGILCGTLSKNATDIKLMMQTEIDEVSEPYVPHRGSSSTMPNKFNPISCVYIHALAATVRQHSAALMDAMLCDHERATGPWEIEWIVLPEAFILTAGALSQTKSMMAGLQVHPKNMMRNLNLTKGLIVSEAVMMSLGPKLGRQSAHDLVYTHCRRALDEDRMLIDLLKEDKDISAVLSNTELEHLCDPANYLGLSGSMIDFVIQYEDWKEAHEILNVKRRPKSLDIPEDQIFRTAPLARERRLYDSKLRRLHLNHKYRVEGIESSVINKKAQIDYTKLKLAGCTPAIEEIVRKVFRPRKFSADLCREIGMQYVRGVILHGPPGTGETSTILALCEYFGLEQKVINGPELIDSLVGNSERALRELFKEAQDDGS</sequence>
<comment type="similarity">
    <text evidence="1">Belongs to the class-II fumarase/aspartase family.</text>
</comment>
<dbReference type="AlphaFoldDB" id="A0A815GEF9"/>
<dbReference type="Proteomes" id="UP000663877">
    <property type="component" value="Unassembled WGS sequence"/>
</dbReference>
<dbReference type="PANTHER" id="PTHR43172">
    <property type="entry name" value="ADENYLOSUCCINATE LYASE"/>
    <property type="match status" value="1"/>
</dbReference>
<proteinExistence type="inferred from homology"/>
<dbReference type="EMBL" id="CAJNOI010000738">
    <property type="protein sequence ID" value="CAF1337695.1"/>
    <property type="molecule type" value="Genomic_DNA"/>
</dbReference>
<dbReference type="PANTHER" id="PTHR43172:SF2">
    <property type="entry name" value="ADENYLOSUCCINATE LYASE C-TERMINAL DOMAIN-CONTAINING PROTEIN"/>
    <property type="match status" value="1"/>
</dbReference>
<dbReference type="InterPro" id="IPR027417">
    <property type="entry name" value="P-loop_NTPase"/>
</dbReference>
<organism evidence="5 8">
    <name type="scientific">Adineta steineri</name>
    <dbReference type="NCBI Taxonomy" id="433720"/>
    <lineage>
        <taxon>Eukaryota</taxon>
        <taxon>Metazoa</taxon>
        <taxon>Spiralia</taxon>
        <taxon>Gnathifera</taxon>
        <taxon>Rotifera</taxon>
        <taxon>Eurotatoria</taxon>
        <taxon>Bdelloidea</taxon>
        <taxon>Adinetida</taxon>
        <taxon>Adinetidae</taxon>
        <taxon>Adineta</taxon>
    </lineage>
</organism>
<dbReference type="OrthoDB" id="9992741at2759"/>
<protein>
    <recommendedName>
        <fullName evidence="2">Adenylosuccinate lyase C-terminal domain-containing protein</fullName>
    </recommendedName>
</protein>
<dbReference type="SUPFAM" id="SSF48557">
    <property type="entry name" value="L-aspartase-like"/>
    <property type="match status" value="1"/>
</dbReference>
<evidence type="ECO:0000259" key="2">
    <source>
        <dbReference type="SMART" id="SM00998"/>
    </source>
</evidence>
<dbReference type="InterPro" id="IPR019468">
    <property type="entry name" value="AdenyloSucc_lyase_C"/>
</dbReference>
<dbReference type="EMBL" id="CAJNOM010000162">
    <property type="protein sequence ID" value="CAF1163841.1"/>
    <property type="molecule type" value="Genomic_DNA"/>
</dbReference>
<dbReference type="GO" id="GO:0016887">
    <property type="term" value="F:ATP hydrolysis activity"/>
    <property type="evidence" value="ECO:0007669"/>
    <property type="project" value="InterPro"/>
</dbReference>
<dbReference type="InterPro" id="IPR008948">
    <property type="entry name" value="L-Aspartase-like"/>
</dbReference>
<evidence type="ECO:0000313" key="8">
    <source>
        <dbReference type="Proteomes" id="UP000663877"/>
    </source>
</evidence>
<dbReference type="Pfam" id="PF00004">
    <property type="entry name" value="AAA"/>
    <property type="match status" value="1"/>
</dbReference>
<evidence type="ECO:0000313" key="6">
    <source>
        <dbReference type="EMBL" id="CAF1591835.1"/>
    </source>
</evidence>
<evidence type="ECO:0000313" key="7">
    <source>
        <dbReference type="Proteomes" id="UP000663832"/>
    </source>
</evidence>
<evidence type="ECO:0000313" key="4">
    <source>
        <dbReference type="EMBL" id="CAF1163841.1"/>
    </source>
</evidence>
<dbReference type="Proteomes" id="UP000663832">
    <property type="component" value="Unassembled WGS sequence"/>
</dbReference>
<gene>
    <name evidence="3" type="ORF">BJG266_LOCUS19877</name>
    <name evidence="5" type="ORF">BJG266_LOCUS34236</name>
    <name evidence="4" type="ORF">QVE165_LOCUS23715</name>
    <name evidence="6" type="ORF">QVE165_LOCUS51357</name>
</gene>
<evidence type="ECO:0000313" key="5">
    <source>
        <dbReference type="EMBL" id="CAF1337695.1"/>
    </source>
</evidence>
<dbReference type="Gene3D" id="1.10.40.30">
    <property type="entry name" value="Fumarase/aspartase (C-terminal domain)"/>
    <property type="match status" value="1"/>
</dbReference>
<dbReference type="Gene3D" id="3.40.50.300">
    <property type="entry name" value="P-loop containing nucleotide triphosphate hydrolases"/>
    <property type="match status" value="1"/>
</dbReference>
<feature type="domain" description="Adenylosuccinate lyase C-terminal" evidence="2">
    <location>
        <begin position="366"/>
        <end position="445"/>
    </location>
</feature>
<evidence type="ECO:0000313" key="3">
    <source>
        <dbReference type="EMBL" id="CAF1074118.1"/>
    </source>
</evidence>
<dbReference type="SUPFAM" id="SSF52540">
    <property type="entry name" value="P-loop containing nucleoside triphosphate hydrolases"/>
    <property type="match status" value="1"/>
</dbReference>